<dbReference type="eggNOG" id="ENOG502T62Z">
    <property type="taxonomic scope" value="Eukaryota"/>
</dbReference>
<dbReference type="OMA" id="DISMCID"/>
<accession>C9SAZ6</accession>
<evidence type="ECO:0000313" key="3">
    <source>
        <dbReference type="EMBL" id="EEY15570.1"/>
    </source>
</evidence>
<dbReference type="OrthoDB" id="4794633at2759"/>
<feature type="chain" id="PRO_5003002684" evidence="2">
    <location>
        <begin position="27"/>
        <end position="744"/>
    </location>
</feature>
<proteinExistence type="predicted"/>
<sequence>MPLPFLRQTVALAAGTLMCLVFFCEAATIPGGIQHLQTHALHSNVTLIFGGVPIDNLGLIGKNNHASNRVTDDNQNEASTSSLPSRMTTSKAEEHLMDSYMRTSDEDFKPQCNWPKGSLGDISMCIDALSRVPEVCRPCSVAFAYRGEDVYIPFRLALIGAPAAPRPSFEIITALEWIRDQSPAVKGLIATPVAQGRWQEQPVHRQGQRQEQEGRRSPDEWDSCSWPRGPVRALVNKCVADQRRNPNRLYQTLDFIEICRVEGSEMDAEGRVETLQINGFVKEGAAWAEASGTDILEALDWMRDRCSTCRAARDDCYVGGFRAVGPQDDFIVQVVGGKKEDRLAARDAGEKLTSATKELARYIPDRELVNIGAKKAQADVCTWPRGPMTSVLECMDQMKVDPEKVFKTTDWVRICRIQGDEDRHMLSIYGYARDGHADGEATADEVYQTLRWAKRYCTSCHEPHKNCYVGGWWLTGKKKNMVVEIMGSAPHKDARSLFLDAGKDANLQSLSPATPTIEAVSFNETPTNDRAGKGQDDTPTSLNKPIIYKYNDLTSNTTQYLFGPNREPLEATTNLTWSDVQQAASALTPTSRVAYDAQLLSADALNPSPECHANQVPTNGTYAQACLDFLWANRDNTWDMPKKTEVDICAVQVQTVRAGEDGKGEAWQDVFRMYATTCACRKGLKLQAGAAAAGLQRLMDTCSHCNDGGMCQVGATLQFEGNLELKLHVVSYSEKVGEPAAMAA</sequence>
<evidence type="ECO:0000256" key="2">
    <source>
        <dbReference type="SAM" id="SignalP"/>
    </source>
</evidence>
<dbReference type="Proteomes" id="UP000008698">
    <property type="component" value="Unassembled WGS sequence"/>
</dbReference>
<feature type="compositionally biased region" description="Basic and acidic residues" evidence="1">
    <location>
        <begin position="208"/>
        <end position="219"/>
    </location>
</feature>
<dbReference type="GeneID" id="9533819"/>
<gene>
    <name evidence="3" type="ORF">VDBG_01679</name>
</gene>
<dbReference type="EMBL" id="DS985215">
    <property type="protein sequence ID" value="EEY15570.1"/>
    <property type="molecule type" value="Genomic_DNA"/>
</dbReference>
<organism evidence="4">
    <name type="scientific">Verticillium alfalfae (strain VaMs.102 / ATCC MYA-4576 / FGSC 10136)</name>
    <name type="common">Verticillium wilt of alfalfa</name>
    <name type="synonym">Verticillium albo-atrum</name>
    <dbReference type="NCBI Taxonomy" id="526221"/>
    <lineage>
        <taxon>Eukaryota</taxon>
        <taxon>Fungi</taxon>
        <taxon>Dikarya</taxon>
        <taxon>Ascomycota</taxon>
        <taxon>Pezizomycotina</taxon>
        <taxon>Sordariomycetes</taxon>
        <taxon>Hypocreomycetidae</taxon>
        <taxon>Glomerellales</taxon>
        <taxon>Plectosphaerellaceae</taxon>
        <taxon>Verticillium</taxon>
    </lineage>
</organism>
<feature type="signal peptide" evidence="2">
    <location>
        <begin position="1"/>
        <end position="26"/>
    </location>
</feature>
<feature type="compositionally biased region" description="Polar residues" evidence="1">
    <location>
        <begin position="76"/>
        <end position="88"/>
    </location>
</feature>
<reference evidence="4" key="1">
    <citation type="journal article" date="2011" name="PLoS Pathog.">
        <title>Comparative genomics yields insights into niche adaptation of plant vascular wilt pathogens.</title>
        <authorList>
            <person name="Klosterman S.J."/>
            <person name="Subbarao K.V."/>
            <person name="Kang S."/>
            <person name="Veronese P."/>
            <person name="Gold S.E."/>
            <person name="Thomma B.P.H.J."/>
            <person name="Chen Z."/>
            <person name="Henrissat B."/>
            <person name="Lee Y.-H."/>
            <person name="Park J."/>
            <person name="Garcia-Pedrajas M.D."/>
            <person name="Barbara D.J."/>
            <person name="Anchieta A."/>
            <person name="de Jonge R."/>
            <person name="Santhanam P."/>
            <person name="Maruthachalam K."/>
            <person name="Atallah Z."/>
            <person name="Amyotte S.G."/>
            <person name="Paz Z."/>
            <person name="Inderbitzin P."/>
            <person name="Hayes R.J."/>
            <person name="Heiman D.I."/>
            <person name="Young S."/>
            <person name="Zeng Q."/>
            <person name="Engels R."/>
            <person name="Galagan J."/>
            <person name="Cuomo C.A."/>
            <person name="Dobinson K.F."/>
            <person name="Ma L.-J."/>
        </authorList>
    </citation>
    <scope>NUCLEOTIDE SEQUENCE [LARGE SCALE GENOMIC DNA]</scope>
    <source>
        <strain evidence="4">VaMs.102 / ATCC MYA-4576 / FGSC 10136</strain>
    </source>
</reference>
<feature type="region of interest" description="Disordered" evidence="1">
    <location>
        <begin position="67"/>
        <end position="88"/>
    </location>
</feature>
<dbReference type="HOGENOM" id="CLU_373476_0_0_1"/>
<name>C9SAZ6_VERA1</name>
<evidence type="ECO:0000256" key="1">
    <source>
        <dbReference type="SAM" id="MobiDB-lite"/>
    </source>
</evidence>
<dbReference type="RefSeq" id="XP_003007491.1">
    <property type="nucleotide sequence ID" value="XM_003007445.1"/>
</dbReference>
<keyword evidence="4" id="KW-1185">Reference proteome</keyword>
<feature type="region of interest" description="Disordered" evidence="1">
    <location>
        <begin position="196"/>
        <end position="224"/>
    </location>
</feature>
<dbReference type="KEGG" id="val:VDBG_01679"/>
<dbReference type="AlphaFoldDB" id="C9SAZ6"/>
<evidence type="ECO:0000313" key="4">
    <source>
        <dbReference type="Proteomes" id="UP000008698"/>
    </source>
</evidence>
<keyword evidence="2" id="KW-0732">Signal</keyword>
<protein>
    <submittedName>
        <fullName evidence="3">Predicted protein</fullName>
    </submittedName>
</protein>